<dbReference type="Gene3D" id="3.40.190.10">
    <property type="entry name" value="Periplasmic binding protein-like II"/>
    <property type="match status" value="2"/>
</dbReference>
<protein>
    <submittedName>
        <fullName evidence="2">Carbohydrate ABC transporter substrate-binding protein</fullName>
    </submittedName>
</protein>
<evidence type="ECO:0000256" key="1">
    <source>
        <dbReference type="SAM" id="MobiDB-lite"/>
    </source>
</evidence>
<evidence type="ECO:0000313" key="3">
    <source>
        <dbReference type="Proteomes" id="UP000594975"/>
    </source>
</evidence>
<dbReference type="NCBIfam" id="TIGR01409">
    <property type="entry name" value="TAT_signal_seq"/>
    <property type="match status" value="1"/>
</dbReference>
<feature type="compositionally biased region" description="Basic residues" evidence="1">
    <location>
        <begin position="28"/>
        <end position="40"/>
    </location>
</feature>
<reference evidence="2 3" key="1">
    <citation type="submission" date="2020-12" db="EMBL/GenBank/DDBJ databases">
        <title>FDA dAtabase for Regulatory Grade micrObial Sequences (FDA-ARGOS): Supporting development and validation of Infectious Disease Dx tests.</title>
        <authorList>
            <person name="Sproer C."/>
            <person name="Gronow S."/>
            <person name="Severitt S."/>
            <person name="Schroder I."/>
            <person name="Tallon L."/>
            <person name="Sadzewicz L."/>
            <person name="Zhao X."/>
            <person name="Boylan J."/>
            <person name="Ott S."/>
            <person name="Bowen H."/>
            <person name="Vavikolanu K."/>
            <person name="Mehta A."/>
            <person name="Aluvathingal J."/>
            <person name="Nadendla S."/>
            <person name="Lowell S."/>
            <person name="Myers T."/>
            <person name="Yan Y."/>
            <person name="Sichtig H."/>
        </authorList>
    </citation>
    <scope>NUCLEOTIDE SEQUENCE [LARGE SCALE GENOMIC DNA]</scope>
    <source>
        <strain evidence="2 3">FDAARGOS_864</strain>
    </source>
</reference>
<dbReference type="SUPFAM" id="SSF53850">
    <property type="entry name" value="Periplasmic binding protein-like II"/>
    <property type="match status" value="1"/>
</dbReference>
<proteinExistence type="predicted"/>
<feature type="region of interest" description="Disordered" evidence="1">
    <location>
        <begin position="24"/>
        <end position="64"/>
    </location>
</feature>
<accession>A0A7T3F8N3</accession>
<dbReference type="Proteomes" id="UP000594975">
    <property type="component" value="Chromosome"/>
</dbReference>
<dbReference type="InterPro" id="IPR006311">
    <property type="entry name" value="TAT_signal"/>
</dbReference>
<gene>
    <name evidence="2" type="ORF">I6G21_03275</name>
</gene>
<dbReference type="KEGG" id="rkr:I6G21_03275"/>
<evidence type="ECO:0000313" key="2">
    <source>
        <dbReference type="EMBL" id="QPT54223.1"/>
    </source>
</evidence>
<dbReference type="AlphaFoldDB" id="A0A7T3F8N3"/>
<name>A0A7T3F8N3_9MICC</name>
<organism evidence="2 3">
    <name type="scientific">Rothia kristinae</name>
    <dbReference type="NCBI Taxonomy" id="37923"/>
    <lineage>
        <taxon>Bacteria</taxon>
        <taxon>Bacillati</taxon>
        <taxon>Actinomycetota</taxon>
        <taxon>Actinomycetes</taxon>
        <taxon>Micrococcales</taxon>
        <taxon>Micrococcaceae</taxon>
        <taxon>Rothia</taxon>
    </lineage>
</organism>
<dbReference type="EMBL" id="CP065738">
    <property type="protein sequence ID" value="QPT54223.1"/>
    <property type="molecule type" value="Genomic_DNA"/>
</dbReference>
<sequence length="482" mass="53650">MRRHPSTRSLPRLYLRSIFSRSGAVRRTTAHPRRRRRARRPPFQEVAVPHLPPARSATAPGPRPLSRRSFLGAAALGSLALGLSACGGPDVPQVRFYQSKPEAIPYFKNLLKTFNEQQDGKIEAIHDSASNLSSGFARADPPDLGCLNYNYEMARFQERGELSDLSDLQAEANIADSIQQLVDQYPTYPGRVCTIPYSMMAAAVFYNKAIFDQHGVQVPQTWSQLLEVCEKLKSAGVTPFYLTSADAWTVSQGIADYSIGGAIDVGDFFQKLRAQGKDSGPDREISFTQVFKEPLSKALRLMDYANGDAANRKYGDGNVAFANGQAAMYLQGPWALNEILTVNPQADIGIFPLPMTEDPADRKVRVNLDLALWIPEKSDQPEAARTLLRYLITPEVADAYNQQNLGFGVRNDSPPVTDPRLQDLQKYVDRSAFYQGASVSMPKTVPFENYMQGIFTGQDLEETLRKLDGDWHRLAERQPAKD</sequence>
<dbReference type="Pfam" id="PF01547">
    <property type="entry name" value="SBP_bac_1"/>
    <property type="match status" value="1"/>
</dbReference>
<dbReference type="PANTHER" id="PTHR43649">
    <property type="entry name" value="ARABINOSE-BINDING PROTEIN-RELATED"/>
    <property type="match status" value="1"/>
</dbReference>
<dbReference type="InterPro" id="IPR019546">
    <property type="entry name" value="TAT_signal_bac_arc"/>
</dbReference>
<dbReference type="InterPro" id="IPR006059">
    <property type="entry name" value="SBP"/>
</dbReference>
<dbReference type="PROSITE" id="PS51318">
    <property type="entry name" value="TAT"/>
    <property type="match status" value="1"/>
</dbReference>
<dbReference type="InterPro" id="IPR050490">
    <property type="entry name" value="Bact_solute-bd_prot1"/>
</dbReference>